<keyword evidence="1" id="KW-0645">Protease</keyword>
<evidence type="ECO:0000256" key="1">
    <source>
        <dbReference type="PIRNR" id="PIRNR006615"/>
    </source>
</evidence>
<dbReference type="GO" id="GO:0006508">
    <property type="term" value="P:proteolysis"/>
    <property type="evidence" value="ECO:0007669"/>
    <property type="project" value="UniProtKB-UniRule"/>
</dbReference>
<keyword evidence="1 2" id="KW-0479">Metal-binding</keyword>
<keyword evidence="1" id="KW-0482">Metalloprotease</keyword>
<evidence type="ECO:0000313" key="4">
    <source>
        <dbReference type="EMBL" id="NKZ17615.1"/>
    </source>
</evidence>
<gene>
    <name evidence="4" type="ORF">HF966_00180</name>
</gene>
<dbReference type="PANTHER" id="PTHR34217:SF1">
    <property type="entry name" value="CARBOXYPEPTIDASE 1"/>
    <property type="match status" value="1"/>
</dbReference>
<dbReference type="PANTHER" id="PTHR34217">
    <property type="entry name" value="METAL-DEPENDENT CARBOXYPEPTIDASE"/>
    <property type="match status" value="1"/>
</dbReference>
<dbReference type="PROSITE" id="PS52034">
    <property type="entry name" value="PEPTIDASE_M32"/>
    <property type="match status" value="1"/>
</dbReference>
<evidence type="ECO:0000313" key="5">
    <source>
        <dbReference type="Proteomes" id="UP000590460"/>
    </source>
</evidence>
<keyword evidence="2" id="KW-0862">Zinc</keyword>
<dbReference type="CDD" id="cd06460">
    <property type="entry name" value="M32_Taq"/>
    <property type="match status" value="1"/>
</dbReference>
<feature type="active site" description="Proton donor/acceptor" evidence="3">
    <location>
        <position position="264"/>
    </location>
</feature>
<organism evidence="4 5">
    <name type="scientific">Leuconostoc holzapfelii</name>
    <dbReference type="NCBI Taxonomy" id="434464"/>
    <lineage>
        <taxon>Bacteria</taxon>
        <taxon>Bacillati</taxon>
        <taxon>Bacillota</taxon>
        <taxon>Bacilli</taxon>
        <taxon>Lactobacillales</taxon>
        <taxon>Lactobacillaceae</taxon>
        <taxon>Leuconostoc</taxon>
    </lineage>
</organism>
<comment type="similarity">
    <text evidence="1">Belongs to the peptidase M32 family.</text>
</comment>
<comment type="function">
    <text evidence="1">Broad specificity carboxypetidase that releases amino acids sequentially from the C-terminus, including neutral, aromatic, polar and basic residues.</text>
</comment>
<dbReference type="PIRSF" id="PIRSF006615">
    <property type="entry name" value="Zn_crbxpep_Taq"/>
    <property type="match status" value="1"/>
</dbReference>
<dbReference type="GO" id="GO:0004181">
    <property type="term" value="F:metallocarboxypeptidase activity"/>
    <property type="evidence" value="ECO:0007669"/>
    <property type="project" value="UniProtKB-UniRule"/>
</dbReference>
<dbReference type="EC" id="3.4.17.19" evidence="1"/>
<dbReference type="Proteomes" id="UP000590460">
    <property type="component" value="Unassembled WGS sequence"/>
</dbReference>
<keyword evidence="1 4" id="KW-0121">Carboxypeptidase</keyword>
<evidence type="ECO:0000256" key="2">
    <source>
        <dbReference type="PIRSR" id="PIRSR006615-1"/>
    </source>
</evidence>
<comment type="catalytic activity">
    <reaction evidence="1">
        <text>Release of a C-terminal amino acid with broad specificity, except for -Pro.</text>
        <dbReference type="EC" id="3.4.17.19"/>
    </reaction>
</comment>
<comment type="caution">
    <text evidence="4">The sequence shown here is derived from an EMBL/GenBank/DDBJ whole genome shotgun (WGS) entry which is preliminary data.</text>
</comment>
<feature type="binding site" evidence="2">
    <location>
        <position position="293"/>
    </location>
    <ligand>
        <name>Zn(2+)</name>
        <dbReference type="ChEBI" id="CHEBI:29105"/>
        <note>catalytic</note>
    </ligand>
</feature>
<accession>A0A846ZEX4</accession>
<protein>
    <recommendedName>
        <fullName evidence="1">Metal-dependent carboxypeptidase</fullName>
        <ecNumber evidence="1">3.4.17.19</ecNumber>
    </recommendedName>
</protein>
<name>A0A846ZEX4_9LACO</name>
<dbReference type="RefSeq" id="WP_168675652.1">
    <property type="nucleotide sequence ID" value="NZ_BPKV01000010.1"/>
</dbReference>
<feature type="binding site" evidence="2">
    <location>
        <position position="263"/>
    </location>
    <ligand>
        <name>Zn(2+)</name>
        <dbReference type="ChEBI" id="CHEBI:29105"/>
        <note>catalytic</note>
    </ligand>
</feature>
<feature type="binding site" evidence="2">
    <location>
        <position position="267"/>
    </location>
    <ligand>
        <name>Zn(2+)</name>
        <dbReference type="ChEBI" id="CHEBI:29105"/>
        <note>catalytic</note>
    </ligand>
</feature>
<dbReference type="EMBL" id="JAAXPO010000001">
    <property type="protein sequence ID" value="NKZ17615.1"/>
    <property type="molecule type" value="Genomic_DNA"/>
</dbReference>
<sequence length="503" mass="57291">MTTQEALIASIKEQTLLAEITALSGWDALTGMPKDAGHFRADIDAYLAEKTFQVATGAKRQQLLADFKQDASGLDAFGQLVFAKAQKDFDVTGKLPEKDYIDFQRTLSEAQDFWAQAREANDYTIFQPYVEKIIAYLKQFIPLWQANEATPYDVLLNQYEPGLNVAKLDAVFDELKAGIMALRTQLQTDGTTPDSHFLSRRITKDQQKAYALAASQRLGYDLNKGRLDDTIHPFMEALNRDDARITTRWDEHNFQMAVLGIFHEAGHGLFEQNVAAKYDDVRAVMPISMSIHESQSLFNEVMIGRSKAFWQVEYPKMQATFAPTFDDITFETFYRGWIKTEATLIRTEADPLTYPLHIIIRYEIEKAIFNDNVPVADLPQLWRDKYQEYLGLTVPDDLTGILQDIHWAGGSFGYFPSYALGHLYAAQFMSTMKKTLDFDQIYASGDYTPIFAWRREHIWQHGGAVDPGEILVTVTGEALNPKYWLDVMQQLYATAYQLPHARG</sequence>
<dbReference type="GO" id="GO:0046872">
    <property type="term" value="F:metal ion binding"/>
    <property type="evidence" value="ECO:0007669"/>
    <property type="project" value="UniProtKB-KW"/>
</dbReference>
<dbReference type="InterPro" id="IPR001333">
    <property type="entry name" value="Peptidase_M32_Taq"/>
</dbReference>
<reference evidence="4 5" key="1">
    <citation type="submission" date="2020-04" db="EMBL/GenBank/DDBJ databases">
        <title>MicrobeNet Type strains.</title>
        <authorList>
            <person name="Nicholson A.C."/>
        </authorList>
    </citation>
    <scope>NUCLEOTIDE SEQUENCE [LARGE SCALE GENOMIC DNA]</scope>
    <source>
        <strain evidence="4 5">CCUG 54536</strain>
    </source>
</reference>
<dbReference type="PRINTS" id="PR00998">
    <property type="entry name" value="CRBOXYPTASET"/>
</dbReference>
<comment type="cofactor">
    <cofactor evidence="2">
        <name>Zn(2+)</name>
        <dbReference type="ChEBI" id="CHEBI:29105"/>
    </cofactor>
    <text evidence="2">Binds 1 zinc ion per subunit.</text>
</comment>
<dbReference type="AlphaFoldDB" id="A0A846ZEX4"/>
<keyword evidence="1" id="KW-0378">Hydrolase</keyword>
<proteinExistence type="inferred from homology"/>
<dbReference type="SUPFAM" id="SSF55486">
    <property type="entry name" value="Metalloproteases ('zincins'), catalytic domain"/>
    <property type="match status" value="1"/>
</dbReference>
<dbReference type="Pfam" id="PF02074">
    <property type="entry name" value="Peptidase_M32"/>
    <property type="match status" value="1"/>
</dbReference>
<evidence type="ECO:0000256" key="3">
    <source>
        <dbReference type="PIRSR" id="PIRSR006615-2"/>
    </source>
</evidence>
<dbReference type="Gene3D" id="1.10.1370.30">
    <property type="match status" value="1"/>
</dbReference>